<comment type="caution">
    <text evidence="2">The sequence shown here is derived from an EMBL/GenBank/DDBJ whole genome shotgun (WGS) entry which is preliminary data.</text>
</comment>
<dbReference type="Proteomes" id="UP000217448">
    <property type="component" value="Unassembled WGS sequence"/>
</dbReference>
<dbReference type="Gene3D" id="3.20.20.140">
    <property type="entry name" value="Metal-dependent hydrolases"/>
    <property type="match status" value="1"/>
</dbReference>
<sequence length="464" mass="48585">MADRTDIDLLLRGTIVTPEATLEHGWIAVAGGRIAALGQGADAPAAARTVDHGDALILPGVVDGQTHATSAKGMAGIAETTRGALAGGVTTLVDMPYDNPLPLDRPERLAEKTAAIAEHAHADMALYGTATRETRTKEMRALIEGGVCAFKISSFESSPTRFPRIGADLMLDMMEVLAATDLPLGLHNEDQEIVRARMAEARAAGRDGIEAHAEARPMAAELAATAQFLALAQASGAHAHPVHLTGAEGFAQVAAFAGLGARVTGETCVHYLCLDAAADGERLGARMKVNPPIRAGRVEGLWQAIEAGQVAFTSSDHSSWPIDNKLTASIFDAGAGVPGLQTLLPLFYTLAEARGLDAARLAAEQLCTRPARFFGLDGKGAIAPGRDADFAVLEKGAFPYDEASARDGLKWSPFHGDTFSVRVAATYLRGAPVWDGAEILNTPGSGRYVARGASGWFADQGHVQ</sequence>
<feature type="domain" description="Amidohydrolase-related" evidence="1">
    <location>
        <begin position="57"/>
        <end position="431"/>
    </location>
</feature>
<dbReference type="SUPFAM" id="SSF51556">
    <property type="entry name" value="Metallo-dependent hydrolases"/>
    <property type="match status" value="1"/>
</dbReference>
<dbReference type="InterPro" id="IPR032466">
    <property type="entry name" value="Metal_Hydrolase"/>
</dbReference>
<dbReference type="Pfam" id="PF01979">
    <property type="entry name" value="Amidohydro_1"/>
    <property type="match status" value="1"/>
</dbReference>
<proteinExistence type="predicted"/>
<dbReference type="InterPro" id="IPR011059">
    <property type="entry name" value="Metal-dep_hydrolase_composite"/>
</dbReference>
<dbReference type="SUPFAM" id="SSF51338">
    <property type="entry name" value="Composite domain of metallo-dependent hydrolases"/>
    <property type="match status" value="1"/>
</dbReference>
<dbReference type="InterPro" id="IPR050138">
    <property type="entry name" value="DHOase/Allantoinase_Hydrolase"/>
</dbReference>
<organism evidence="2 3">
    <name type="scientific">Alloyangia mangrovi</name>
    <dbReference type="NCBI Taxonomy" id="1779329"/>
    <lineage>
        <taxon>Bacteria</taxon>
        <taxon>Pseudomonadati</taxon>
        <taxon>Pseudomonadota</taxon>
        <taxon>Alphaproteobacteria</taxon>
        <taxon>Rhodobacterales</taxon>
        <taxon>Roseobacteraceae</taxon>
        <taxon>Alloyangia</taxon>
    </lineage>
</organism>
<dbReference type="EMBL" id="NTHN02000054">
    <property type="protein sequence ID" value="MCT4372742.1"/>
    <property type="molecule type" value="Genomic_DNA"/>
</dbReference>
<accession>A0ABT2KT96</accession>
<name>A0ABT2KT96_9RHOB</name>
<dbReference type="InterPro" id="IPR006680">
    <property type="entry name" value="Amidohydro-rel"/>
</dbReference>
<dbReference type="PANTHER" id="PTHR43668">
    <property type="entry name" value="ALLANTOINASE"/>
    <property type="match status" value="1"/>
</dbReference>
<keyword evidence="3" id="KW-1185">Reference proteome</keyword>
<dbReference type="Gene3D" id="2.30.40.10">
    <property type="entry name" value="Urease, subunit C, domain 1"/>
    <property type="match status" value="1"/>
</dbReference>
<evidence type="ECO:0000259" key="1">
    <source>
        <dbReference type="Pfam" id="PF01979"/>
    </source>
</evidence>
<evidence type="ECO:0000313" key="2">
    <source>
        <dbReference type="EMBL" id="MCT4372742.1"/>
    </source>
</evidence>
<gene>
    <name evidence="2" type="ORF">CLG85_021515</name>
</gene>
<dbReference type="RefSeq" id="WP_260350007.1">
    <property type="nucleotide sequence ID" value="NZ_NTHN02000054.1"/>
</dbReference>
<reference evidence="3" key="1">
    <citation type="submission" date="2023-07" db="EMBL/GenBank/DDBJ databases">
        <title>Yangia mangrovi SAOS 153D genome.</title>
        <authorList>
            <person name="Verma A."/>
            <person name="Pal Y."/>
            <person name="Sundharam S."/>
            <person name="Bisht B."/>
            <person name="Srinivasan K."/>
        </authorList>
    </citation>
    <scope>NUCLEOTIDE SEQUENCE [LARGE SCALE GENOMIC DNA]</scope>
    <source>
        <strain evidence="3">SAOS 153D</strain>
    </source>
</reference>
<evidence type="ECO:0000313" key="3">
    <source>
        <dbReference type="Proteomes" id="UP000217448"/>
    </source>
</evidence>
<dbReference type="PANTHER" id="PTHR43668:SF2">
    <property type="entry name" value="ALLANTOINASE"/>
    <property type="match status" value="1"/>
</dbReference>
<protein>
    <submittedName>
        <fullName evidence="2">Amidohydrolase family protein</fullName>
    </submittedName>
</protein>